<dbReference type="Pfam" id="PF20246">
    <property type="entry name" value="DUF6601"/>
    <property type="match status" value="1"/>
</dbReference>
<dbReference type="Proteomes" id="UP001498421">
    <property type="component" value="Unassembled WGS sequence"/>
</dbReference>
<keyword evidence="1" id="KW-0812">Transmembrane</keyword>
<keyword evidence="1" id="KW-1133">Transmembrane helix</keyword>
<evidence type="ECO:0000313" key="2">
    <source>
        <dbReference type="EMBL" id="KAK7426698.1"/>
    </source>
</evidence>
<dbReference type="EMBL" id="JAZAVK010000063">
    <property type="protein sequence ID" value="KAK7426698.1"/>
    <property type="molecule type" value="Genomic_DNA"/>
</dbReference>
<reference evidence="2 3" key="1">
    <citation type="journal article" date="2025" name="Microbiol. Resour. Announc.">
        <title>Draft genome sequences for Neonectria magnoliae and Neonectria punicea, canker pathogens of Liriodendron tulipifera and Acer saccharum in West Virginia.</title>
        <authorList>
            <person name="Petronek H.M."/>
            <person name="Kasson M.T."/>
            <person name="Metheny A.M."/>
            <person name="Stauder C.M."/>
            <person name="Lovett B."/>
            <person name="Lynch S.C."/>
            <person name="Garnas J.R."/>
            <person name="Kasson L.R."/>
            <person name="Stajich J.E."/>
        </authorList>
    </citation>
    <scope>NUCLEOTIDE SEQUENCE [LARGE SCALE GENOMIC DNA]</scope>
    <source>
        <strain evidence="2 3">NRRL 64651</strain>
    </source>
</reference>
<dbReference type="PANTHER" id="PTHR34414">
    <property type="entry name" value="HET DOMAIN-CONTAINING PROTEIN-RELATED"/>
    <property type="match status" value="1"/>
</dbReference>
<feature type="transmembrane region" description="Helical" evidence="1">
    <location>
        <begin position="307"/>
        <end position="332"/>
    </location>
</feature>
<feature type="transmembrane region" description="Helical" evidence="1">
    <location>
        <begin position="267"/>
        <end position="287"/>
    </location>
</feature>
<accession>A0ABR1HZI1</accession>
<keyword evidence="1" id="KW-0472">Membrane</keyword>
<dbReference type="InterPro" id="IPR046536">
    <property type="entry name" value="DUF6601"/>
</dbReference>
<comment type="caution">
    <text evidence="2">The sequence shown here is derived from an EMBL/GenBank/DDBJ whole genome shotgun (WGS) entry which is preliminary data.</text>
</comment>
<gene>
    <name evidence="2" type="ORF">QQZ08_006876</name>
</gene>
<proteinExistence type="predicted"/>
<evidence type="ECO:0000256" key="1">
    <source>
        <dbReference type="SAM" id="Phobius"/>
    </source>
</evidence>
<evidence type="ECO:0000313" key="3">
    <source>
        <dbReference type="Proteomes" id="UP001498421"/>
    </source>
</evidence>
<keyword evidence="3" id="KW-1185">Reference proteome</keyword>
<name>A0ABR1HZI1_9HYPO</name>
<sequence>MSQSAPFSNSILSDNDDDGDAGIDSHAALVDQFPASYRLNQYDLYAPLAIPELKLIVDELDPRRLHDIIRFLWLAGRPVPPHPLHHQLLMGREIVVSERIDVHLVWGRGRIFVKPIPPFLLNRHFWSHHLSCRCAEATGDQESSLICSPLQPCQRRHLHQCAVGFLISYVALIVHRSDFIIAKEKGLVPEDVTWPRWRRFVRELLHDSRNDSLSVERLYADVAERFIYGELRLNRLQLIDKVLHGPFSKGFLTVWNSYGSFFQQNSAMIIGGTAYILLVLSAIQVGLGTTRLADDDAFQAASYGFTLFSVLGPLAAFAIMVILFAMAFLYNLAKTRKGEATRARKLGRTWGVPRRNKAQEGKMTVEWTGKDNLRACDLLEAERGGNMANS</sequence>
<organism evidence="2 3">
    <name type="scientific">Neonectria magnoliae</name>
    <dbReference type="NCBI Taxonomy" id="2732573"/>
    <lineage>
        <taxon>Eukaryota</taxon>
        <taxon>Fungi</taxon>
        <taxon>Dikarya</taxon>
        <taxon>Ascomycota</taxon>
        <taxon>Pezizomycotina</taxon>
        <taxon>Sordariomycetes</taxon>
        <taxon>Hypocreomycetidae</taxon>
        <taxon>Hypocreales</taxon>
        <taxon>Nectriaceae</taxon>
        <taxon>Neonectria</taxon>
    </lineage>
</organism>
<protein>
    <submittedName>
        <fullName evidence="2">Uncharacterized protein</fullName>
    </submittedName>
</protein>
<dbReference type="PANTHER" id="PTHR34414:SF1">
    <property type="entry name" value="SUBTILISIN-LIKE SERINE PROTEASE"/>
    <property type="match status" value="1"/>
</dbReference>